<gene>
    <name evidence="1" type="ORF">CcaverHIS019_0705070</name>
</gene>
<evidence type="ECO:0000313" key="2">
    <source>
        <dbReference type="Proteomes" id="UP001233271"/>
    </source>
</evidence>
<keyword evidence="2" id="KW-1185">Reference proteome</keyword>
<accession>A0AA48L9Z3</accession>
<dbReference type="GO" id="GO:0030234">
    <property type="term" value="F:enzyme regulator activity"/>
    <property type="evidence" value="ECO:0007669"/>
    <property type="project" value="TreeGrafter"/>
</dbReference>
<dbReference type="PANTHER" id="PTHR13295">
    <property type="entry name" value="GLUTAMATE CYSTEINE LIGASE REGULATORY SUBUNIT"/>
    <property type="match status" value="1"/>
</dbReference>
<dbReference type="PANTHER" id="PTHR13295:SF4">
    <property type="entry name" value="GLUTAMATE--CYSTEINE LIGASE REGULATORY SUBUNIT"/>
    <property type="match status" value="1"/>
</dbReference>
<dbReference type="RefSeq" id="XP_060460191.1">
    <property type="nucleotide sequence ID" value="XM_060603948.1"/>
</dbReference>
<name>A0AA48L9Z3_9TREE</name>
<sequence>MVRLLLFAGSQSPLPIRYPHPDKPRLTLPPLVHRSLHTALDAAPPSALFSDDLLSIPQPGTLHKHEPETDHDATVKVQVCAGATDYLAAIEEALGTVARVKGLSVVETALVGLPAGTGTDEWNTIWCALGGIGGASVAKWGTIGLDAEQLSKLDGKPVVNEINVTDCATLPKEFTAFARERGMHLWASGGGAGPEPLPSADLHNLLSEFQPKLAALAPTANTQPLAQLITVTPEGMYENAVPGVRVRWVVTYTLVSRTRNIVKDKGFIVAADFA</sequence>
<dbReference type="GO" id="GO:0006750">
    <property type="term" value="P:glutathione biosynthetic process"/>
    <property type="evidence" value="ECO:0007669"/>
    <property type="project" value="InterPro"/>
</dbReference>
<dbReference type="GeneID" id="85498796"/>
<reference evidence="1" key="1">
    <citation type="journal article" date="2023" name="BMC Genomics">
        <title>Chromosome-level genome assemblies of Cutaneotrichosporon spp. (Trichosporonales, Basidiomycota) reveal imbalanced evolution between nucleotide sequences and chromosome synteny.</title>
        <authorList>
            <person name="Kobayashi Y."/>
            <person name="Kayamori A."/>
            <person name="Aoki K."/>
            <person name="Shiwa Y."/>
            <person name="Matsutani M."/>
            <person name="Fujita N."/>
            <person name="Sugita T."/>
            <person name="Iwasaki W."/>
            <person name="Tanaka N."/>
            <person name="Takashima M."/>
        </authorList>
    </citation>
    <scope>NUCLEOTIDE SEQUENCE</scope>
    <source>
        <strain evidence="1">HIS019</strain>
    </source>
</reference>
<dbReference type="InterPro" id="IPR032963">
    <property type="entry name" value="Gclm"/>
</dbReference>
<dbReference type="KEGG" id="ccac:CcaHIS019_0705070"/>
<dbReference type="AlphaFoldDB" id="A0AA48L9Z3"/>
<dbReference type="EMBL" id="AP028219">
    <property type="protein sequence ID" value="BEI94926.1"/>
    <property type="molecule type" value="Genomic_DNA"/>
</dbReference>
<evidence type="ECO:0000313" key="1">
    <source>
        <dbReference type="EMBL" id="BEI94926.1"/>
    </source>
</evidence>
<dbReference type="GO" id="GO:0017109">
    <property type="term" value="C:glutamate-cysteine ligase complex"/>
    <property type="evidence" value="ECO:0007669"/>
    <property type="project" value="TreeGrafter"/>
</dbReference>
<protein>
    <submittedName>
        <fullName evidence="1">Uncharacterized protein</fullName>
    </submittedName>
</protein>
<dbReference type="GO" id="GO:0035226">
    <property type="term" value="F:glutamate-cysteine ligase catalytic subunit binding"/>
    <property type="evidence" value="ECO:0007669"/>
    <property type="project" value="InterPro"/>
</dbReference>
<dbReference type="Proteomes" id="UP001233271">
    <property type="component" value="Chromosome 7b"/>
</dbReference>
<proteinExistence type="predicted"/>
<organism evidence="1 2">
    <name type="scientific">Cutaneotrichosporon cavernicola</name>
    <dbReference type="NCBI Taxonomy" id="279322"/>
    <lineage>
        <taxon>Eukaryota</taxon>
        <taxon>Fungi</taxon>
        <taxon>Dikarya</taxon>
        <taxon>Basidiomycota</taxon>
        <taxon>Agaricomycotina</taxon>
        <taxon>Tremellomycetes</taxon>
        <taxon>Trichosporonales</taxon>
        <taxon>Trichosporonaceae</taxon>
        <taxon>Cutaneotrichosporon</taxon>
    </lineage>
</organism>